<sequence length="151" mass="17069">MTQKPTKPTPTAPRAPLKKRSLRQHILRRLALVLPITVLMVVLARSGMIDTLTDRYTFRPESWFDDTALVRHLRVLVTHNGMTHDRPDCLLFVVNGNDAPNASRIDVMQKHSGTCPGPKDELPKLFTLRVDRMNRVIMSDQGSPGTFHPIP</sequence>
<dbReference type="EMBL" id="JOPA01000034">
    <property type="protein sequence ID" value="OUI92114.1"/>
    <property type="molecule type" value="Genomic_DNA"/>
</dbReference>
<name>A0A252AQK6_9PROT</name>
<gene>
    <name evidence="1" type="ORF">HK17_10640</name>
</gene>
<accession>A0A252AQK6</accession>
<protein>
    <submittedName>
        <fullName evidence="1">Uncharacterized protein</fullName>
    </submittedName>
</protein>
<reference evidence="2" key="1">
    <citation type="submission" date="2014-06" db="EMBL/GenBank/DDBJ databases">
        <authorList>
            <person name="Winans N.J."/>
            <person name="Newell P.D."/>
            <person name="Douglas A.E."/>
        </authorList>
    </citation>
    <scope>NUCLEOTIDE SEQUENCE [LARGE SCALE GENOMIC DNA]</scope>
</reference>
<evidence type="ECO:0000313" key="1">
    <source>
        <dbReference type="EMBL" id="OUI92114.1"/>
    </source>
</evidence>
<organism evidence="1 2">
    <name type="scientific">Acetobacter indonesiensis</name>
    <dbReference type="NCBI Taxonomy" id="104101"/>
    <lineage>
        <taxon>Bacteria</taxon>
        <taxon>Pseudomonadati</taxon>
        <taxon>Pseudomonadota</taxon>
        <taxon>Alphaproteobacteria</taxon>
        <taxon>Acetobacterales</taxon>
        <taxon>Acetobacteraceae</taxon>
        <taxon>Acetobacter</taxon>
    </lineage>
</organism>
<dbReference type="RefSeq" id="WP_086611940.1">
    <property type="nucleotide sequence ID" value="NZ_JBJJWX010000001.1"/>
</dbReference>
<dbReference type="AlphaFoldDB" id="A0A252AQK6"/>
<comment type="caution">
    <text evidence="1">The sequence shown here is derived from an EMBL/GenBank/DDBJ whole genome shotgun (WGS) entry which is preliminary data.</text>
</comment>
<proteinExistence type="predicted"/>
<dbReference type="Proteomes" id="UP000194641">
    <property type="component" value="Unassembled WGS sequence"/>
</dbReference>
<evidence type="ECO:0000313" key="2">
    <source>
        <dbReference type="Proteomes" id="UP000194641"/>
    </source>
</evidence>